<evidence type="ECO:0000313" key="5">
    <source>
        <dbReference type="EMBL" id="GAA97155.1"/>
    </source>
</evidence>
<comment type="caution">
    <text evidence="5">The sequence shown here is derived from an EMBL/GenBank/DDBJ whole genome shotgun (WGS) entry which is preliminary data.</text>
</comment>
<protein>
    <recommendedName>
        <fullName evidence="7">DH domain-containing protein</fullName>
    </recommendedName>
</protein>
<dbReference type="Proteomes" id="UP000009131">
    <property type="component" value="Unassembled WGS sequence"/>
</dbReference>
<dbReference type="SUPFAM" id="SSF50729">
    <property type="entry name" value="PH domain-like"/>
    <property type="match status" value="1"/>
</dbReference>
<feature type="domain" description="PH" evidence="2">
    <location>
        <begin position="390"/>
        <end position="515"/>
    </location>
</feature>
<keyword evidence="6" id="KW-1185">Reference proteome</keyword>
<dbReference type="OMA" id="CEWAREA"/>
<proteinExistence type="predicted"/>
<dbReference type="InterPro" id="IPR000270">
    <property type="entry name" value="PB1_dom"/>
</dbReference>
<evidence type="ECO:0000313" key="6">
    <source>
        <dbReference type="Proteomes" id="UP000009131"/>
    </source>
</evidence>
<dbReference type="GO" id="GO:0031106">
    <property type="term" value="P:septin ring organization"/>
    <property type="evidence" value="ECO:0007669"/>
    <property type="project" value="TreeGrafter"/>
</dbReference>
<dbReference type="InParanoid" id="G7E2X4"/>
<dbReference type="GO" id="GO:0005634">
    <property type="term" value="C:nucleus"/>
    <property type="evidence" value="ECO:0007669"/>
    <property type="project" value="TreeGrafter"/>
</dbReference>
<dbReference type="CDD" id="cd13246">
    <property type="entry name" value="PH_Scd1"/>
    <property type="match status" value="1"/>
</dbReference>
<dbReference type="GO" id="GO:0035556">
    <property type="term" value="P:intracellular signal transduction"/>
    <property type="evidence" value="ECO:0007669"/>
    <property type="project" value="InterPro"/>
</dbReference>
<dbReference type="SMART" id="SM00233">
    <property type="entry name" value="PH"/>
    <property type="match status" value="1"/>
</dbReference>
<dbReference type="CDD" id="cd00014">
    <property type="entry name" value="CH_SF"/>
    <property type="match status" value="1"/>
</dbReference>
<dbReference type="InterPro" id="IPR053793">
    <property type="entry name" value="PB1-like"/>
</dbReference>
<feature type="compositionally biased region" description="Basic and acidic residues" evidence="1">
    <location>
        <begin position="631"/>
        <end position="649"/>
    </location>
</feature>
<feature type="region of interest" description="Disordered" evidence="1">
    <location>
        <begin position="516"/>
        <end position="751"/>
    </location>
</feature>
<gene>
    <name evidence="5" type="primary">Mo03831</name>
    <name evidence="5" type="ORF">E5Q_03831</name>
</gene>
<dbReference type="EMBL" id="BABT02000117">
    <property type="protein sequence ID" value="GAA97155.1"/>
    <property type="molecule type" value="Genomic_DNA"/>
</dbReference>
<dbReference type="Gene3D" id="2.30.29.30">
    <property type="entry name" value="Pleckstrin-homology domain (PH domain)/Phosphotyrosine-binding domain (PTB)"/>
    <property type="match status" value="1"/>
</dbReference>
<dbReference type="CDD" id="cd00160">
    <property type="entry name" value="RhoGEF"/>
    <property type="match status" value="1"/>
</dbReference>
<dbReference type="FunFam" id="1.20.900.10:FF:000046">
    <property type="entry name" value="Related to CDC24-GTP/GDP exchange factor for Cdc42p"/>
    <property type="match status" value="1"/>
</dbReference>
<dbReference type="eggNOG" id="KOG3519">
    <property type="taxonomic scope" value="Eukaryota"/>
</dbReference>
<dbReference type="GO" id="GO:0043332">
    <property type="term" value="C:mating projection tip"/>
    <property type="evidence" value="ECO:0007669"/>
    <property type="project" value="TreeGrafter"/>
</dbReference>
<dbReference type="InterPro" id="IPR001331">
    <property type="entry name" value="GDS_CDC24_CS"/>
</dbReference>
<dbReference type="Pfam" id="PF15411">
    <property type="entry name" value="PH_10"/>
    <property type="match status" value="1"/>
</dbReference>
<dbReference type="PANTHER" id="PTHR47339:SF1">
    <property type="entry name" value="CELL DIVISION CONTROL PROTEIN 24"/>
    <property type="match status" value="1"/>
</dbReference>
<dbReference type="Pfam" id="PF06395">
    <property type="entry name" value="CDC24"/>
    <property type="match status" value="1"/>
</dbReference>
<dbReference type="GO" id="GO:0005737">
    <property type="term" value="C:cytoplasm"/>
    <property type="evidence" value="ECO:0007669"/>
    <property type="project" value="TreeGrafter"/>
</dbReference>
<dbReference type="HOGENOM" id="CLU_007879_0_0_1"/>
<dbReference type="InterPro" id="IPR000219">
    <property type="entry name" value="DH_dom"/>
</dbReference>
<dbReference type="CDD" id="cd05992">
    <property type="entry name" value="PB1"/>
    <property type="match status" value="1"/>
</dbReference>
<sequence>MLPQPTSSITNKPASAASSLYQNCLAVRESLCRVPGFAAAFLNPDAPFAVGDPGPISPNGASDPLSVIPNDPVSQVSLCLRLGSSLCYLFNVLADTLNIDKQLDINPEATRNNLKACKASAAQFIMACSSTFGWHGDDLFTITNLYEQDTNGTVKVINVVTRLLSQLDQRGVLMPPVEMPEAEKAQLGALDNRAKVVNEILESERKYVQDLEALQNYQRQLQQSDVISQDTIHAIFLNLNTLVDFQRRFLIGVEAHASQPPDQQRFGLLFLQMEDSFACYEAYCANFTSASEVALQENAALMKMSHVMEPSYELPFFLIKPIQRICKYPLLLQQLVKTTDGGSPYYGEVKEGLESIKRVTDKVNETKRQMENDLAVVELGRRVEDWKGHEISTFGNLLLEDTFMVIKNEAEREYHVYLFERIILCCKEATTVGKKKDKSNSILKKPPANKRRTSLQLKGRIFINNVISAVPMVKANQHLLQVTWRGDVVDEHFAIRCRQEEQLRQWAKSINKAVEDSLQHRRSRHASARRLQSPYSQFPGTPMSEAPLGSGGLPGTPGEYPGRHPQSASYASSHGSTVMPRGTYMDGHSSRGGFHDDTEDDGYSGDQEPGRITPSGRRQGPATQSMPNSRSTERDSKSRARAMTDEYQRRTTNGLPSGARTPSGVSPRHEQPPSSRASAAGSASGSTRGSTPYQINGYGKADSKLSESDLIARVRSHESQSSHKPNGVVAHPFNRTRSGSNPLTPEDAIHHNGDYHYQMKHAPSLPRLNQAGGRGLTNGRERPISSSSVGTDRSSGESGQRSQPWTAATSPASTVPPHSAKMPSHGYTSGASSSGRQSGSPPTSQSVAQIKFKVNFGEDTFAVAALSTIGYRDLADKVLKKILLCGDRSRVDGNNIRLKYEDEDEDRILLSADEDVHIACEWAREASRQSGEPPSLQVFVSTA</sequence>
<dbReference type="InterPro" id="IPR033511">
    <property type="entry name" value="Cdc24/Scd1_PH_dom"/>
</dbReference>
<dbReference type="FunCoup" id="G7E2X4">
    <property type="interactions" value="45"/>
</dbReference>
<feature type="domain" description="DH" evidence="3">
    <location>
        <begin position="192"/>
        <end position="366"/>
    </location>
</feature>
<feature type="region of interest" description="Disordered" evidence="1">
    <location>
        <begin position="765"/>
        <end position="846"/>
    </location>
</feature>
<dbReference type="GO" id="GO:0005085">
    <property type="term" value="F:guanyl-nucleotide exchange factor activity"/>
    <property type="evidence" value="ECO:0007669"/>
    <property type="project" value="InterPro"/>
</dbReference>
<dbReference type="FunFam" id="2.30.29.30:FF:000365">
    <property type="entry name" value="Related to CDC24-GTP/GDP exchange factor for Cdc42p"/>
    <property type="match status" value="1"/>
</dbReference>
<dbReference type="Gene3D" id="3.10.20.90">
    <property type="entry name" value="Phosphatidylinositol 3-kinase Catalytic Subunit, Chain A, domain 1"/>
    <property type="match status" value="1"/>
</dbReference>
<dbReference type="Pfam" id="PF00621">
    <property type="entry name" value="RhoGEF"/>
    <property type="match status" value="1"/>
</dbReference>
<dbReference type="Gene3D" id="1.20.900.10">
    <property type="entry name" value="Dbl homology (DH) domain"/>
    <property type="match status" value="1"/>
</dbReference>
<reference evidence="5 6" key="2">
    <citation type="journal article" date="2012" name="Open Biol.">
        <title>Characteristics of nucleosomes and linker DNA regions on the genome of the basidiomycete Mixia osmundae revealed by mono- and dinucleosome mapping.</title>
        <authorList>
            <person name="Nishida H."/>
            <person name="Kondo S."/>
            <person name="Matsumoto T."/>
            <person name="Suzuki Y."/>
            <person name="Yoshikawa H."/>
            <person name="Taylor T.D."/>
            <person name="Sugiyama J."/>
        </authorList>
    </citation>
    <scope>NUCLEOTIDE SEQUENCE [LARGE SCALE GENOMIC DNA]</scope>
    <source>
        <strain evidence="6">CBS 9802 / IAM 14324 / JCM 22182 / KY 12970</strain>
    </source>
</reference>
<feature type="compositionally biased region" description="Low complexity" evidence="1">
    <location>
        <begin position="828"/>
        <end position="846"/>
    </location>
</feature>
<feature type="compositionally biased region" description="Low complexity" evidence="1">
    <location>
        <begin position="785"/>
        <end position="798"/>
    </location>
</feature>
<dbReference type="SUPFAM" id="SSF54277">
    <property type="entry name" value="CAD &amp; PB1 domains"/>
    <property type="match status" value="1"/>
</dbReference>
<dbReference type="PANTHER" id="PTHR47339">
    <property type="entry name" value="CELL DIVISION CONTROL PROTEIN 24"/>
    <property type="match status" value="1"/>
</dbReference>
<name>G7E2X4_MIXOS</name>
<evidence type="ECO:0000259" key="3">
    <source>
        <dbReference type="PROSITE" id="PS50010"/>
    </source>
</evidence>
<dbReference type="GO" id="GO:0000935">
    <property type="term" value="C:division septum"/>
    <property type="evidence" value="ECO:0007669"/>
    <property type="project" value="TreeGrafter"/>
</dbReference>
<reference evidence="5 6" key="1">
    <citation type="journal article" date="2011" name="J. Gen. Appl. Microbiol.">
        <title>Draft genome sequencing of the enigmatic basidiomycete Mixia osmundae.</title>
        <authorList>
            <person name="Nishida H."/>
            <person name="Nagatsuka Y."/>
            <person name="Sugiyama J."/>
        </authorList>
    </citation>
    <scope>NUCLEOTIDE SEQUENCE [LARGE SCALE GENOMIC DNA]</scope>
    <source>
        <strain evidence="6">CBS 9802 / IAM 14324 / JCM 22182 / KY 12970</strain>
    </source>
</reference>
<accession>G7E2X4</accession>
<dbReference type="GO" id="GO:0030010">
    <property type="term" value="P:establishment of cell polarity"/>
    <property type="evidence" value="ECO:0007669"/>
    <property type="project" value="TreeGrafter"/>
</dbReference>
<dbReference type="PROSITE" id="PS51745">
    <property type="entry name" value="PB1"/>
    <property type="match status" value="1"/>
</dbReference>
<feature type="compositionally biased region" description="Low complexity" evidence="1">
    <location>
        <begin position="674"/>
        <end position="691"/>
    </location>
</feature>
<dbReference type="InterPro" id="IPR036872">
    <property type="entry name" value="CH_dom_sf"/>
</dbReference>
<dbReference type="AlphaFoldDB" id="G7E2X4"/>
<feature type="domain" description="PB1" evidence="4">
    <location>
        <begin position="849"/>
        <end position="941"/>
    </location>
</feature>
<evidence type="ECO:0000259" key="2">
    <source>
        <dbReference type="PROSITE" id="PS50003"/>
    </source>
</evidence>
<evidence type="ECO:0000259" key="4">
    <source>
        <dbReference type="PROSITE" id="PS51745"/>
    </source>
</evidence>
<evidence type="ECO:0000256" key="1">
    <source>
        <dbReference type="SAM" id="MobiDB-lite"/>
    </source>
</evidence>
<dbReference type="SUPFAM" id="SSF48065">
    <property type="entry name" value="DBL homology domain (DH-domain)"/>
    <property type="match status" value="1"/>
</dbReference>
<dbReference type="InterPro" id="IPR011993">
    <property type="entry name" value="PH-like_dom_sf"/>
</dbReference>
<dbReference type="SMART" id="SM00666">
    <property type="entry name" value="PB1"/>
    <property type="match status" value="1"/>
</dbReference>
<dbReference type="RefSeq" id="XP_014571158.1">
    <property type="nucleotide sequence ID" value="XM_014715672.1"/>
</dbReference>
<dbReference type="STRING" id="764103.G7E2X4"/>
<dbReference type="Gene3D" id="1.10.418.10">
    <property type="entry name" value="Calponin-like domain"/>
    <property type="match status" value="1"/>
</dbReference>
<dbReference type="InterPro" id="IPR053026">
    <property type="entry name" value="CDC42_GEF"/>
</dbReference>
<dbReference type="PROSITE" id="PS50003">
    <property type="entry name" value="PH_DOMAIN"/>
    <property type="match status" value="1"/>
</dbReference>
<dbReference type="PROSITE" id="PS00741">
    <property type="entry name" value="DH_1"/>
    <property type="match status" value="1"/>
</dbReference>
<dbReference type="InterPro" id="IPR001849">
    <property type="entry name" value="PH_domain"/>
</dbReference>
<feature type="compositionally biased region" description="Polar residues" evidence="1">
    <location>
        <begin position="621"/>
        <end position="630"/>
    </location>
</feature>
<dbReference type="InterPro" id="IPR010481">
    <property type="entry name" value="Cdc24/Scd1_N"/>
</dbReference>
<organism evidence="5 6">
    <name type="scientific">Mixia osmundae (strain CBS 9802 / IAM 14324 / JCM 22182 / KY 12970)</name>
    <dbReference type="NCBI Taxonomy" id="764103"/>
    <lineage>
        <taxon>Eukaryota</taxon>
        <taxon>Fungi</taxon>
        <taxon>Dikarya</taxon>
        <taxon>Basidiomycota</taxon>
        <taxon>Pucciniomycotina</taxon>
        <taxon>Mixiomycetes</taxon>
        <taxon>Mixiales</taxon>
        <taxon>Mixiaceae</taxon>
        <taxon>Mixia</taxon>
    </lineage>
</organism>
<evidence type="ECO:0008006" key="7">
    <source>
        <dbReference type="Google" id="ProtNLM"/>
    </source>
</evidence>
<dbReference type="OrthoDB" id="1594986at2759"/>
<feature type="compositionally biased region" description="Polar residues" evidence="1">
    <location>
        <begin position="566"/>
        <end position="576"/>
    </location>
</feature>
<feature type="compositionally biased region" description="Basic and acidic residues" evidence="1">
    <location>
        <begin position="701"/>
        <end position="721"/>
    </location>
</feature>
<dbReference type="SMART" id="SM00325">
    <property type="entry name" value="RhoGEF"/>
    <property type="match status" value="1"/>
</dbReference>
<dbReference type="PROSITE" id="PS50010">
    <property type="entry name" value="DH_2"/>
    <property type="match status" value="1"/>
</dbReference>
<dbReference type="Pfam" id="PF00564">
    <property type="entry name" value="PB1"/>
    <property type="match status" value="1"/>
</dbReference>
<feature type="compositionally biased region" description="Polar residues" evidence="1">
    <location>
        <begin position="799"/>
        <end position="813"/>
    </location>
</feature>
<dbReference type="InterPro" id="IPR035899">
    <property type="entry name" value="DBL_dom_sf"/>
</dbReference>